<dbReference type="InterPro" id="IPR001138">
    <property type="entry name" value="Zn2Cys6_DnaBD"/>
</dbReference>
<dbReference type="CDD" id="cd12148">
    <property type="entry name" value="fungal_TF_MHR"/>
    <property type="match status" value="1"/>
</dbReference>
<dbReference type="GO" id="GO:0006351">
    <property type="term" value="P:DNA-templated transcription"/>
    <property type="evidence" value="ECO:0007669"/>
    <property type="project" value="InterPro"/>
</dbReference>
<evidence type="ECO:0000256" key="2">
    <source>
        <dbReference type="ARBA" id="ARBA00023242"/>
    </source>
</evidence>
<dbReference type="PROSITE" id="PS00463">
    <property type="entry name" value="ZN2_CY6_FUNGAL_1"/>
    <property type="match status" value="1"/>
</dbReference>
<dbReference type="EMBL" id="JAGMUX010000025">
    <property type="protein sequence ID" value="KAH7227103.1"/>
    <property type="molecule type" value="Genomic_DNA"/>
</dbReference>
<dbReference type="PANTHER" id="PTHR47655:SF2">
    <property type="entry name" value="QUINIC ACID UTILIZATION ACTIVATOR"/>
    <property type="match status" value="1"/>
</dbReference>
<dbReference type="GO" id="GO:0045944">
    <property type="term" value="P:positive regulation of transcription by RNA polymerase II"/>
    <property type="evidence" value="ECO:0007669"/>
    <property type="project" value="TreeGrafter"/>
</dbReference>
<dbReference type="GO" id="GO:0000981">
    <property type="term" value="F:DNA-binding transcription factor activity, RNA polymerase II-specific"/>
    <property type="evidence" value="ECO:0007669"/>
    <property type="project" value="InterPro"/>
</dbReference>
<feature type="region of interest" description="Disordered" evidence="3">
    <location>
        <begin position="1"/>
        <end position="38"/>
    </location>
</feature>
<dbReference type="InterPro" id="IPR052783">
    <property type="entry name" value="Metabolic/Drug-Res_Regulator"/>
</dbReference>
<evidence type="ECO:0000313" key="6">
    <source>
        <dbReference type="Proteomes" id="UP000720189"/>
    </source>
</evidence>
<keyword evidence="2" id="KW-0539">Nucleus</keyword>
<evidence type="ECO:0000259" key="4">
    <source>
        <dbReference type="PROSITE" id="PS50048"/>
    </source>
</evidence>
<dbReference type="PANTHER" id="PTHR47655">
    <property type="entry name" value="QUINIC ACID UTILIZATION ACTIVATOR"/>
    <property type="match status" value="1"/>
</dbReference>
<reference evidence="5" key="1">
    <citation type="journal article" date="2021" name="Nat. Commun.">
        <title>Genetic determinants of endophytism in the Arabidopsis root mycobiome.</title>
        <authorList>
            <person name="Mesny F."/>
            <person name="Miyauchi S."/>
            <person name="Thiergart T."/>
            <person name="Pickel B."/>
            <person name="Atanasova L."/>
            <person name="Karlsson M."/>
            <person name="Huettel B."/>
            <person name="Barry K.W."/>
            <person name="Haridas S."/>
            <person name="Chen C."/>
            <person name="Bauer D."/>
            <person name="Andreopoulos W."/>
            <person name="Pangilinan J."/>
            <person name="LaButti K."/>
            <person name="Riley R."/>
            <person name="Lipzen A."/>
            <person name="Clum A."/>
            <person name="Drula E."/>
            <person name="Henrissat B."/>
            <person name="Kohler A."/>
            <person name="Grigoriev I.V."/>
            <person name="Martin F.M."/>
            <person name="Hacquard S."/>
        </authorList>
    </citation>
    <scope>NUCLEOTIDE SEQUENCE</scope>
    <source>
        <strain evidence="5">MPI-CAGE-AT-0023</strain>
    </source>
</reference>
<evidence type="ECO:0000313" key="5">
    <source>
        <dbReference type="EMBL" id="KAH7227103.1"/>
    </source>
</evidence>
<dbReference type="GO" id="GO:0008270">
    <property type="term" value="F:zinc ion binding"/>
    <property type="evidence" value="ECO:0007669"/>
    <property type="project" value="InterPro"/>
</dbReference>
<gene>
    <name evidence="5" type="ORF">BKA55DRAFT_527018</name>
</gene>
<dbReference type="InterPro" id="IPR007219">
    <property type="entry name" value="XnlR_reg_dom"/>
</dbReference>
<dbReference type="AlphaFoldDB" id="A0A9P9FZS9"/>
<dbReference type="GeneID" id="70218846"/>
<sequence length="777" mass="84712">MSTTSPETKSRGHPEASPRASKRARTDTETSEKGLNGRNRHRITRACNECRRRKDRCGGQRPSCKSCIENNRTCSYGPSKKRGLRPGYVRGIETLLGLIFKSIQGSEEWIYGLLEGNIHQMSFCPASGPQAANISVDLLLETWHKSSVARKMGSLLATEGEFDEDGTDSSQYFDTKVVEGLTLLVSRKDGTGALMTPMDTNETQPDLPPFDHSPLAIPASSPLQPSGGLKLDTTISRQPEPASQPLKSMPSAVPDLPKNWSYLLDLYFETTHCWFPISQKHELLRCAYTLSSSPSPATVDSHTSGELAFLHAVLAYAAHQSGTLSDAPREKLIDASEVKSPRDLTQTFLFANPANYDIGHVRALLIMCLFEMNQKHWTAAWKSIGRAVYTSVSIGILPRSSSATNSQAPDGTKRTILGCATLETIIAARLNTAPYLAASDILHQGGLFTDGNEEWEPWQVKILAEAGDERDQQSSNAHVPGHVISTFNQLLRTMALLNELACQPKSPGTERSLQELLHSCRENLNILGGLKTAVDLTPQAISLWITSTTVFEIAAAAVLNFPNIGLQRPDGYWENIARVARLIEKRVQSIGRCCISPVIEACMGLLQQSFDRRQLQYVGNGVAGDPSLARQAITNALAALQDPLRGEPQLGMGDDSQLISTNVSEHALLTIQPALGKNGATSNYELPRTPSTFLSNRIDPSVSQNPSSSNVTVQTPGGLSFPLDPSLTANIEDDGLFDSLATLDSTDWLANPPEFMQHLGMLEDAPNNLEHIFDMGF</sequence>
<keyword evidence="1" id="KW-0479">Metal-binding</keyword>
<dbReference type="OrthoDB" id="2534600at2759"/>
<name>A0A9P9FZS9_FUSRE</name>
<dbReference type="PROSITE" id="PS50048">
    <property type="entry name" value="ZN2_CY6_FUNGAL_2"/>
    <property type="match status" value="1"/>
</dbReference>
<protein>
    <recommendedName>
        <fullName evidence="4">Zn(2)-C6 fungal-type domain-containing protein</fullName>
    </recommendedName>
</protein>
<feature type="region of interest" description="Disordered" evidence="3">
    <location>
        <begin position="221"/>
        <end position="250"/>
    </location>
</feature>
<comment type="caution">
    <text evidence="5">The sequence shown here is derived from an EMBL/GenBank/DDBJ whole genome shotgun (WGS) entry which is preliminary data.</text>
</comment>
<dbReference type="SMART" id="SM00066">
    <property type="entry name" value="GAL4"/>
    <property type="match status" value="1"/>
</dbReference>
<dbReference type="SUPFAM" id="SSF57701">
    <property type="entry name" value="Zn2/Cys6 DNA-binding domain"/>
    <property type="match status" value="1"/>
</dbReference>
<proteinExistence type="predicted"/>
<dbReference type="GO" id="GO:0003677">
    <property type="term" value="F:DNA binding"/>
    <property type="evidence" value="ECO:0007669"/>
    <property type="project" value="InterPro"/>
</dbReference>
<dbReference type="Proteomes" id="UP000720189">
    <property type="component" value="Unassembled WGS sequence"/>
</dbReference>
<dbReference type="Gene3D" id="4.10.240.10">
    <property type="entry name" value="Zn(2)-C6 fungal-type DNA-binding domain"/>
    <property type="match status" value="1"/>
</dbReference>
<keyword evidence="6" id="KW-1185">Reference proteome</keyword>
<evidence type="ECO:0000256" key="3">
    <source>
        <dbReference type="SAM" id="MobiDB-lite"/>
    </source>
</evidence>
<organism evidence="5 6">
    <name type="scientific">Fusarium redolens</name>
    <dbReference type="NCBI Taxonomy" id="48865"/>
    <lineage>
        <taxon>Eukaryota</taxon>
        <taxon>Fungi</taxon>
        <taxon>Dikarya</taxon>
        <taxon>Ascomycota</taxon>
        <taxon>Pezizomycotina</taxon>
        <taxon>Sordariomycetes</taxon>
        <taxon>Hypocreomycetidae</taxon>
        <taxon>Hypocreales</taxon>
        <taxon>Nectriaceae</taxon>
        <taxon>Fusarium</taxon>
        <taxon>Fusarium redolens species complex</taxon>
    </lineage>
</organism>
<dbReference type="RefSeq" id="XP_046042534.1">
    <property type="nucleotide sequence ID" value="XM_046188892.1"/>
</dbReference>
<dbReference type="InterPro" id="IPR036864">
    <property type="entry name" value="Zn2-C6_fun-type_DNA-bd_sf"/>
</dbReference>
<dbReference type="Pfam" id="PF04082">
    <property type="entry name" value="Fungal_trans"/>
    <property type="match status" value="1"/>
</dbReference>
<evidence type="ECO:0000256" key="1">
    <source>
        <dbReference type="ARBA" id="ARBA00022723"/>
    </source>
</evidence>
<dbReference type="CDD" id="cd00067">
    <property type="entry name" value="GAL4"/>
    <property type="match status" value="1"/>
</dbReference>
<dbReference type="Pfam" id="PF00172">
    <property type="entry name" value="Zn_clus"/>
    <property type="match status" value="1"/>
</dbReference>
<feature type="domain" description="Zn(2)-C6 fungal-type" evidence="4">
    <location>
        <begin position="46"/>
        <end position="76"/>
    </location>
</feature>
<accession>A0A9P9FZS9</accession>